<evidence type="ECO:0000256" key="3">
    <source>
        <dbReference type="ARBA" id="ARBA00022692"/>
    </source>
</evidence>
<reference evidence="7 8" key="1">
    <citation type="submission" date="2019-09" db="EMBL/GenBank/DDBJ databases">
        <title>Polymorphobacter sp. isolated from a lake in China.</title>
        <authorList>
            <person name="Liu Z."/>
        </authorList>
    </citation>
    <scope>NUCLEOTIDE SEQUENCE [LARGE SCALE GENOMIC DNA]</scope>
    <source>
        <strain evidence="7 8">D40P</strain>
    </source>
</reference>
<dbReference type="GO" id="GO:0015920">
    <property type="term" value="P:lipopolysaccharide transport"/>
    <property type="evidence" value="ECO:0007669"/>
    <property type="project" value="TreeGrafter"/>
</dbReference>
<feature type="transmembrane region" description="Helical" evidence="6">
    <location>
        <begin position="126"/>
        <end position="147"/>
    </location>
</feature>
<keyword evidence="8" id="KW-1185">Reference proteome</keyword>
<keyword evidence="2" id="KW-1003">Cell membrane</keyword>
<accession>A0A7C9KX98</accession>
<evidence type="ECO:0000256" key="5">
    <source>
        <dbReference type="ARBA" id="ARBA00023136"/>
    </source>
</evidence>
<dbReference type="OrthoDB" id="7057792at2"/>
<gene>
    <name evidence="7" type="ORF">F3168_10465</name>
</gene>
<evidence type="ECO:0000313" key="7">
    <source>
        <dbReference type="EMBL" id="MQT17685.1"/>
    </source>
</evidence>
<dbReference type="PANTHER" id="PTHR33529">
    <property type="entry name" value="SLR0882 PROTEIN-RELATED"/>
    <property type="match status" value="1"/>
</dbReference>
<feature type="transmembrane region" description="Helical" evidence="6">
    <location>
        <begin position="86"/>
        <end position="106"/>
    </location>
</feature>
<evidence type="ECO:0000256" key="6">
    <source>
        <dbReference type="SAM" id="Phobius"/>
    </source>
</evidence>
<evidence type="ECO:0000256" key="4">
    <source>
        <dbReference type="ARBA" id="ARBA00022989"/>
    </source>
</evidence>
<dbReference type="GO" id="GO:0043190">
    <property type="term" value="C:ATP-binding cassette (ABC) transporter complex"/>
    <property type="evidence" value="ECO:0007669"/>
    <property type="project" value="TreeGrafter"/>
</dbReference>
<feature type="transmembrane region" description="Helical" evidence="6">
    <location>
        <begin position="364"/>
        <end position="385"/>
    </location>
</feature>
<dbReference type="AlphaFoldDB" id="A0A7C9KX98"/>
<organism evidence="7 8">
    <name type="scientific">Sandarakinorhabdus fusca</name>
    <dbReference type="NCBI Taxonomy" id="1439888"/>
    <lineage>
        <taxon>Bacteria</taxon>
        <taxon>Pseudomonadati</taxon>
        <taxon>Pseudomonadota</taxon>
        <taxon>Alphaproteobacteria</taxon>
        <taxon>Sphingomonadales</taxon>
        <taxon>Sphingosinicellaceae</taxon>
        <taxon>Sandarakinorhabdus</taxon>
    </lineage>
</organism>
<proteinExistence type="predicted"/>
<feature type="transmembrane region" description="Helical" evidence="6">
    <location>
        <begin position="333"/>
        <end position="352"/>
    </location>
</feature>
<dbReference type="Proteomes" id="UP000481327">
    <property type="component" value="Unassembled WGS sequence"/>
</dbReference>
<dbReference type="Pfam" id="PF03739">
    <property type="entry name" value="LptF_LptG"/>
    <property type="match status" value="1"/>
</dbReference>
<dbReference type="InterPro" id="IPR005495">
    <property type="entry name" value="LptG/LptF_permease"/>
</dbReference>
<comment type="subcellular location">
    <subcellularLocation>
        <location evidence="1">Cell membrane</location>
        <topology evidence="1">Multi-pass membrane protein</topology>
    </subcellularLocation>
</comment>
<keyword evidence="3 6" id="KW-0812">Transmembrane</keyword>
<evidence type="ECO:0000256" key="1">
    <source>
        <dbReference type="ARBA" id="ARBA00004651"/>
    </source>
</evidence>
<name>A0A7C9KX98_9SPHN</name>
<feature type="transmembrane region" description="Helical" evidence="6">
    <location>
        <begin position="33"/>
        <end position="55"/>
    </location>
</feature>
<dbReference type="EMBL" id="WIOL01000003">
    <property type="protein sequence ID" value="MQT17685.1"/>
    <property type="molecule type" value="Genomic_DNA"/>
</dbReference>
<keyword evidence="5 6" id="KW-0472">Membrane</keyword>
<evidence type="ECO:0000313" key="8">
    <source>
        <dbReference type="Proteomes" id="UP000481327"/>
    </source>
</evidence>
<evidence type="ECO:0000256" key="2">
    <source>
        <dbReference type="ARBA" id="ARBA00022475"/>
    </source>
</evidence>
<dbReference type="PANTHER" id="PTHR33529:SF6">
    <property type="entry name" value="YJGP_YJGQ FAMILY PERMEASE"/>
    <property type="match status" value="1"/>
</dbReference>
<feature type="transmembrane region" description="Helical" evidence="6">
    <location>
        <begin position="308"/>
        <end position="327"/>
    </location>
</feature>
<keyword evidence="4 6" id="KW-1133">Transmembrane helix</keyword>
<sequence length="432" mass="47146">MVKACGETWARQCRHQGTGPFHALIALSRFDRYLVRLIIVPLLASLVIAAMLLLLDRMLRLFDFVMNEGGPVSVVWRMLGNLLPEYLSLGIPIGVMMGILLAFRKLATTSELDALRAVGISYNRLLRVPMLFATVFALINFGIVGFLQPVSRYAYENLRFELRSGALGASIKVGEFASLGKGMTLRVEESKRQGADLRGLFVRAAGKDGQVLAVTAARGTFLSTDDPDVILLRLKNGTLVHAPAGGGVPRVLSFDQHDLPVNLPTMTNFRQRGEGNLERTLPELGRTLLDSSASPEVRRDASATFNRRLVQCVVMFTLPFLAVALGVPPKRSTSALGVFLSIIMLVTFHKVTEYGERMGSLGRIDPALAQWVPFLGFTALALWLYRTLAYVPGGQPIGALDRWSGKITAALSGLVGKLLRRDDVRDNALSAG</sequence>
<comment type="caution">
    <text evidence="7">The sequence shown here is derived from an EMBL/GenBank/DDBJ whole genome shotgun (WGS) entry which is preliminary data.</text>
</comment>
<protein>
    <submittedName>
        <fullName evidence="7">LptF/LptG family permease</fullName>
    </submittedName>
</protein>